<accession>A0A401PHB7</accession>
<proteinExistence type="predicted"/>
<evidence type="ECO:0000259" key="6">
    <source>
        <dbReference type="PROSITE" id="PS50801"/>
    </source>
</evidence>
<feature type="domain" description="STAS" evidence="6">
    <location>
        <begin position="529"/>
        <end position="743"/>
    </location>
</feature>
<protein>
    <recommendedName>
        <fullName evidence="6">STAS domain-containing protein</fullName>
    </recommendedName>
</protein>
<feature type="transmembrane region" description="Helical" evidence="5">
    <location>
        <begin position="182"/>
        <end position="209"/>
    </location>
</feature>
<dbReference type="Gene3D" id="3.30.750.24">
    <property type="entry name" value="STAS domain"/>
    <property type="match status" value="1"/>
</dbReference>
<name>A0A401PHB7_SCYTO</name>
<gene>
    <name evidence="7" type="ORF">scyTo_0006347</name>
</gene>
<dbReference type="Pfam" id="PF01740">
    <property type="entry name" value="STAS"/>
    <property type="match status" value="1"/>
</dbReference>
<dbReference type="NCBIfam" id="TIGR00815">
    <property type="entry name" value="sulP"/>
    <property type="match status" value="1"/>
</dbReference>
<dbReference type="PANTHER" id="PTHR11814">
    <property type="entry name" value="SULFATE TRANSPORTER"/>
    <property type="match status" value="1"/>
</dbReference>
<dbReference type="InterPro" id="IPR001902">
    <property type="entry name" value="SLC26A/SulP_fam"/>
</dbReference>
<feature type="transmembrane region" description="Helical" evidence="5">
    <location>
        <begin position="343"/>
        <end position="361"/>
    </location>
</feature>
<dbReference type="EMBL" id="BFAA01002124">
    <property type="protein sequence ID" value="GCB72527.1"/>
    <property type="molecule type" value="Genomic_DNA"/>
</dbReference>
<evidence type="ECO:0000256" key="5">
    <source>
        <dbReference type="SAM" id="Phobius"/>
    </source>
</evidence>
<keyword evidence="4 5" id="KW-0472">Membrane</keyword>
<dbReference type="GO" id="GO:0016020">
    <property type="term" value="C:membrane"/>
    <property type="evidence" value="ECO:0007669"/>
    <property type="project" value="UniProtKB-SubCell"/>
</dbReference>
<dbReference type="AlphaFoldDB" id="A0A401PHB7"/>
<dbReference type="OMA" id="HIDIVGK"/>
<dbReference type="OrthoDB" id="288203at2759"/>
<reference evidence="7 8" key="1">
    <citation type="journal article" date="2018" name="Nat. Ecol. Evol.">
        <title>Shark genomes provide insights into elasmobranch evolution and the origin of vertebrates.</title>
        <authorList>
            <person name="Hara Y"/>
            <person name="Yamaguchi K"/>
            <person name="Onimaru K"/>
            <person name="Kadota M"/>
            <person name="Koyanagi M"/>
            <person name="Keeley SD"/>
            <person name="Tatsumi K"/>
            <person name="Tanaka K"/>
            <person name="Motone F"/>
            <person name="Kageyama Y"/>
            <person name="Nozu R"/>
            <person name="Adachi N"/>
            <person name="Nishimura O"/>
            <person name="Nakagawa R"/>
            <person name="Tanegashima C"/>
            <person name="Kiyatake I"/>
            <person name="Matsumoto R"/>
            <person name="Murakumo K"/>
            <person name="Nishida K"/>
            <person name="Terakita A"/>
            <person name="Kuratani S"/>
            <person name="Sato K"/>
            <person name="Hyodo S Kuraku.S."/>
        </authorList>
    </citation>
    <scope>NUCLEOTIDE SEQUENCE [LARGE SCALE GENOMIC DNA]</scope>
</reference>
<evidence type="ECO:0000256" key="2">
    <source>
        <dbReference type="ARBA" id="ARBA00022692"/>
    </source>
</evidence>
<keyword evidence="2 5" id="KW-0812">Transmembrane</keyword>
<dbReference type="InterPro" id="IPR036513">
    <property type="entry name" value="STAS_dom_sf"/>
</dbReference>
<feature type="transmembrane region" description="Helical" evidence="5">
    <location>
        <begin position="229"/>
        <end position="252"/>
    </location>
</feature>
<sequence length="801" mass="88326">MENYIQERFDKMHFRPRYIVDRSAYSIPEFDEEYQKKIRSYPHSQKAKKLFSCSTARLKAIIIQLFPIIAWLPKYNIKKSLIFDIISGISAGTIQVPQGMAFALLASLPPVNGLYSSFYPLLVYFFLGSIHHMVPGTFAVLSIIVGSVVEAQAPIQKFQHFNESLNETITNFAAMNEDRMRIAGTLTCLTAIIQISLGFIQFGFISIYLSESFIRGFMTAAGLQILISLLKYIFGLTIHAYSGPLAIIYTFIDICKNLPKTNVASLIFALITGIVLAIVKEINVRFKHKLPFPIPMEIAVVIVTTAISGGAHIPQKYGIDIVGVIPLGLPPPDAPRVSLWSEMVGPAFSLAIVGYVINLAVGKTISARHGYDVNANQEMLALGCGNFFGSFFNIHVICCALSVTLAVEGGGGSSQFASLFVVLVVFVVLMALGTYLEPLPKAVLGALIAVNLKNTLLQITDPYYLWKKSKLDCLVWIVSFLSAFLLGLPYGVAVGVGFSALVVVFQTQFRNGNLVAQIGASDIYRNPKVYEKAKEISGIKIVTYCSPLYFANVEFFRKKVIKKSGFDPVKVLLAKKKYLKAAKKEEEEMDRRRPSNLGTKQVSLQELVKEVEAESTMDCNNNSVDEAPRISYITVNIPNGLHEGTQKPATDLENADDPIKLAHPILDVHTLILDMSGVCFVDLMGIKVLGKMCSNYKKIGVTIYLAGIRDQVYEDIETGGMFDEGGIERSCLFISVHDAVLYTLAKASETKQDVAKEKVSGAAAVYVNEDMSSDENDNDQDLEQVMFGTMFDHSVVDHTIL</sequence>
<dbReference type="Proteomes" id="UP000288216">
    <property type="component" value="Unassembled WGS sequence"/>
</dbReference>
<organism evidence="7 8">
    <name type="scientific">Scyliorhinus torazame</name>
    <name type="common">Cloudy catshark</name>
    <name type="synonym">Catulus torazame</name>
    <dbReference type="NCBI Taxonomy" id="75743"/>
    <lineage>
        <taxon>Eukaryota</taxon>
        <taxon>Metazoa</taxon>
        <taxon>Chordata</taxon>
        <taxon>Craniata</taxon>
        <taxon>Vertebrata</taxon>
        <taxon>Chondrichthyes</taxon>
        <taxon>Elasmobranchii</taxon>
        <taxon>Galeomorphii</taxon>
        <taxon>Galeoidea</taxon>
        <taxon>Carcharhiniformes</taxon>
        <taxon>Scyliorhinidae</taxon>
        <taxon>Scyliorhinus</taxon>
    </lineage>
</organism>
<evidence type="ECO:0000256" key="3">
    <source>
        <dbReference type="ARBA" id="ARBA00022989"/>
    </source>
</evidence>
<feature type="transmembrane region" description="Helical" evidence="5">
    <location>
        <begin position="118"/>
        <end position="145"/>
    </location>
</feature>
<evidence type="ECO:0000313" key="8">
    <source>
        <dbReference type="Proteomes" id="UP000288216"/>
    </source>
</evidence>
<dbReference type="InterPro" id="IPR002645">
    <property type="entry name" value="STAS_dom"/>
</dbReference>
<dbReference type="Pfam" id="PF00916">
    <property type="entry name" value="Sulfate_transp"/>
    <property type="match status" value="1"/>
</dbReference>
<keyword evidence="3 5" id="KW-1133">Transmembrane helix</keyword>
<comment type="subcellular location">
    <subcellularLocation>
        <location evidence="1">Membrane</location>
        <topology evidence="1">Multi-pass membrane protein</topology>
    </subcellularLocation>
</comment>
<dbReference type="PROSITE" id="PS50801">
    <property type="entry name" value="STAS"/>
    <property type="match status" value="1"/>
</dbReference>
<dbReference type="STRING" id="75743.A0A401PHB7"/>
<evidence type="ECO:0000313" key="7">
    <source>
        <dbReference type="EMBL" id="GCB72527.1"/>
    </source>
</evidence>
<dbReference type="GO" id="GO:0055085">
    <property type="term" value="P:transmembrane transport"/>
    <property type="evidence" value="ECO:0007669"/>
    <property type="project" value="InterPro"/>
</dbReference>
<feature type="transmembrane region" description="Helical" evidence="5">
    <location>
        <begin position="85"/>
        <end position="106"/>
    </location>
</feature>
<evidence type="ECO:0000256" key="1">
    <source>
        <dbReference type="ARBA" id="ARBA00004141"/>
    </source>
</evidence>
<feature type="transmembrane region" description="Helical" evidence="5">
    <location>
        <begin position="382"/>
        <end position="404"/>
    </location>
</feature>
<keyword evidence="8" id="KW-1185">Reference proteome</keyword>
<dbReference type="InterPro" id="IPR011547">
    <property type="entry name" value="SLC26A/SulP_dom"/>
</dbReference>
<feature type="transmembrane region" description="Helical" evidence="5">
    <location>
        <begin position="416"/>
        <end position="436"/>
    </location>
</feature>
<dbReference type="SUPFAM" id="SSF52091">
    <property type="entry name" value="SpoIIaa-like"/>
    <property type="match status" value="1"/>
</dbReference>
<evidence type="ECO:0000256" key="4">
    <source>
        <dbReference type="ARBA" id="ARBA00023136"/>
    </source>
</evidence>
<feature type="transmembrane region" description="Helical" evidence="5">
    <location>
        <begin position="264"/>
        <end position="282"/>
    </location>
</feature>
<dbReference type="CDD" id="cd07042">
    <property type="entry name" value="STAS_SulP_like_sulfate_transporter"/>
    <property type="match status" value="1"/>
</dbReference>
<comment type="caution">
    <text evidence="7">The sequence shown here is derived from an EMBL/GenBank/DDBJ whole genome shotgun (WGS) entry which is preliminary data.</text>
</comment>
<feature type="transmembrane region" description="Helical" evidence="5">
    <location>
        <begin position="473"/>
        <end position="505"/>
    </location>
</feature>